<dbReference type="EMBL" id="KZ293651">
    <property type="protein sequence ID" value="PBK96199.1"/>
    <property type="molecule type" value="Genomic_DNA"/>
</dbReference>
<accession>A0A2H3DLW4</accession>
<protein>
    <submittedName>
        <fullName evidence="1">Uncharacterized protein</fullName>
    </submittedName>
</protein>
<dbReference type="InParanoid" id="A0A2H3DLW4"/>
<keyword evidence="2" id="KW-1185">Reference proteome</keyword>
<proteinExistence type="predicted"/>
<dbReference type="Proteomes" id="UP000217790">
    <property type="component" value="Unassembled WGS sequence"/>
</dbReference>
<name>A0A2H3DLW4_ARMGA</name>
<gene>
    <name evidence="1" type="ORF">ARMGADRAFT_1028390</name>
</gene>
<evidence type="ECO:0000313" key="2">
    <source>
        <dbReference type="Proteomes" id="UP000217790"/>
    </source>
</evidence>
<organism evidence="1 2">
    <name type="scientific">Armillaria gallica</name>
    <name type="common">Bulbous honey fungus</name>
    <name type="synonym">Armillaria bulbosa</name>
    <dbReference type="NCBI Taxonomy" id="47427"/>
    <lineage>
        <taxon>Eukaryota</taxon>
        <taxon>Fungi</taxon>
        <taxon>Dikarya</taxon>
        <taxon>Basidiomycota</taxon>
        <taxon>Agaricomycotina</taxon>
        <taxon>Agaricomycetes</taxon>
        <taxon>Agaricomycetidae</taxon>
        <taxon>Agaricales</taxon>
        <taxon>Marasmiineae</taxon>
        <taxon>Physalacriaceae</taxon>
        <taxon>Armillaria</taxon>
    </lineage>
</organism>
<sequence length="112" mass="12056">MALLGPLGTAMENGFRTNNMYRRWDGDEHLQKNHRDADRVVGNNSESGFYADVIAAYVKDLKPPKAIAPTLLVRHISAHANAACELSSPKDGCYVGKPSSLVSGSSVGKEIV</sequence>
<dbReference type="AlphaFoldDB" id="A0A2H3DLW4"/>
<dbReference type="OrthoDB" id="3265004at2759"/>
<evidence type="ECO:0000313" key="1">
    <source>
        <dbReference type="EMBL" id="PBK96199.1"/>
    </source>
</evidence>
<reference evidence="2" key="1">
    <citation type="journal article" date="2017" name="Nat. Ecol. Evol.">
        <title>Genome expansion and lineage-specific genetic innovations in the forest pathogenic fungi Armillaria.</title>
        <authorList>
            <person name="Sipos G."/>
            <person name="Prasanna A.N."/>
            <person name="Walter M.C."/>
            <person name="O'Connor E."/>
            <person name="Balint B."/>
            <person name="Krizsan K."/>
            <person name="Kiss B."/>
            <person name="Hess J."/>
            <person name="Varga T."/>
            <person name="Slot J."/>
            <person name="Riley R."/>
            <person name="Boka B."/>
            <person name="Rigling D."/>
            <person name="Barry K."/>
            <person name="Lee J."/>
            <person name="Mihaltcheva S."/>
            <person name="LaButti K."/>
            <person name="Lipzen A."/>
            <person name="Waldron R."/>
            <person name="Moloney N.M."/>
            <person name="Sperisen C."/>
            <person name="Kredics L."/>
            <person name="Vagvoelgyi C."/>
            <person name="Patrignani A."/>
            <person name="Fitzpatrick D."/>
            <person name="Nagy I."/>
            <person name="Doyle S."/>
            <person name="Anderson J.B."/>
            <person name="Grigoriev I.V."/>
            <person name="Gueldener U."/>
            <person name="Muensterkoetter M."/>
            <person name="Nagy L.G."/>
        </authorList>
    </citation>
    <scope>NUCLEOTIDE SEQUENCE [LARGE SCALE GENOMIC DNA]</scope>
    <source>
        <strain evidence="2">Ar21-2</strain>
    </source>
</reference>